<organism evidence="1 2">
    <name type="scientific">Penicillium canescens</name>
    <dbReference type="NCBI Taxonomy" id="5083"/>
    <lineage>
        <taxon>Eukaryota</taxon>
        <taxon>Fungi</taxon>
        <taxon>Dikarya</taxon>
        <taxon>Ascomycota</taxon>
        <taxon>Pezizomycotina</taxon>
        <taxon>Eurotiomycetes</taxon>
        <taxon>Eurotiomycetidae</taxon>
        <taxon>Eurotiales</taxon>
        <taxon>Aspergillaceae</taxon>
        <taxon>Penicillium</taxon>
    </lineage>
</organism>
<accession>A0AAD6I515</accession>
<keyword evidence="2" id="KW-1185">Reference proteome</keyword>
<gene>
    <name evidence="1" type="ORF">N7460_011186</name>
</gene>
<protein>
    <submittedName>
        <fullName evidence="1">Uncharacterized protein</fullName>
    </submittedName>
</protein>
<evidence type="ECO:0000313" key="2">
    <source>
        <dbReference type="Proteomes" id="UP001219568"/>
    </source>
</evidence>
<reference evidence="1" key="1">
    <citation type="journal article" date="2023" name="IMA Fungus">
        <title>Comparative genomic study of the Penicillium genus elucidates a diverse pangenome and 15 lateral gene transfer events.</title>
        <authorList>
            <person name="Petersen C."/>
            <person name="Sorensen T."/>
            <person name="Nielsen M.R."/>
            <person name="Sondergaard T.E."/>
            <person name="Sorensen J.L."/>
            <person name="Fitzpatrick D.A."/>
            <person name="Frisvad J.C."/>
            <person name="Nielsen K.L."/>
        </authorList>
    </citation>
    <scope>NUCLEOTIDE SEQUENCE</scope>
    <source>
        <strain evidence="1">IBT 15450</strain>
    </source>
</reference>
<name>A0AAD6I515_PENCN</name>
<sequence length="93" mass="10464">MSDVVDRPSRTQGVDSADLASLSLRLAFGPSPNNEERLSFEQMNDVQRQIVTILAERDDETWKYDALGSTLREWNIPVVSREELQRFAGLPAG</sequence>
<proteinExistence type="predicted"/>
<dbReference type="AlphaFoldDB" id="A0AAD6I515"/>
<dbReference type="Proteomes" id="UP001219568">
    <property type="component" value="Unassembled WGS sequence"/>
</dbReference>
<comment type="caution">
    <text evidence="1">The sequence shown here is derived from an EMBL/GenBank/DDBJ whole genome shotgun (WGS) entry which is preliminary data.</text>
</comment>
<reference evidence="1" key="2">
    <citation type="submission" date="2023-01" db="EMBL/GenBank/DDBJ databases">
        <authorList>
            <person name="Petersen C."/>
        </authorList>
    </citation>
    <scope>NUCLEOTIDE SEQUENCE</scope>
    <source>
        <strain evidence="1">IBT 15450</strain>
    </source>
</reference>
<dbReference type="EMBL" id="JAQJZL010000014">
    <property type="protein sequence ID" value="KAJ6030920.1"/>
    <property type="molecule type" value="Genomic_DNA"/>
</dbReference>
<evidence type="ECO:0000313" key="1">
    <source>
        <dbReference type="EMBL" id="KAJ6030920.1"/>
    </source>
</evidence>